<dbReference type="PANTHER" id="PTHR30328">
    <property type="entry name" value="TRANSCRIPTIONAL REPRESSOR"/>
    <property type="match status" value="1"/>
</dbReference>
<dbReference type="OrthoDB" id="5394806at2"/>
<accession>A0A0K1PVR8</accession>
<feature type="DNA-binding region" description="H-T-H motif" evidence="2">
    <location>
        <begin position="57"/>
        <end position="76"/>
    </location>
</feature>
<dbReference type="Pfam" id="PF00440">
    <property type="entry name" value="TetR_N"/>
    <property type="match status" value="1"/>
</dbReference>
<evidence type="ECO:0000313" key="5">
    <source>
        <dbReference type="EMBL" id="AKU97628.1"/>
    </source>
</evidence>
<evidence type="ECO:0000256" key="1">
    <source>
        <dbReference type="ARBA" id="ARBA00023125"/>
    </source>
</evidence>
<dbReference type="InterPro" id="IPR036271">
    <property type="entry name" value="Tet_transcr_reg_TetR-rel_C_sf"/>
</dbReference>
<evidence type="ECO:0000256" key="3">
    <source>
        <dbReference type="SAM" id="MobiDB-lite"/>
    </source>
</evidence>
<dbReference type="PRINTS" id="PR00455">
    <property type="entry name" value="HTHTETR"/>
</dbReference>
<dbReference type="SUPFAM" id="SSF48498">
    <property type="entry name" value="Tetracyclin repressor-like, C-terminal domain"/>
    <property type="match status" value="1"/>
</dbReference>
<dbReference type="SUPFAM" id="SSF46689">
    <property type="entry name" value="Homeodomain-like"/>
    <property type="match status" value="1"/>
</dbReference>
<evidence type="ECO:0000313" key="6">
    <source>
        <dbReference type="Proteomes" id="UP000064967"/>
    </source>
</evidence>
<gene>
    <name evidence="5" type="ORF">AKJ09_04292</name>
</gene>
<dbReference type="PROSITE" id="PS50977">
    <property type="entry name" value="HTH_TETR_2"/>
    <property type="match status" value="1"/>
</dbReference>
<protein>
    <submittedName>
        <fullName evidence="5">Transcriptional regulator, TetR family</fullName>
    </submittedName>
</protein>
<feature type="domain" description="HTH tetR-type" evidence="4">
    <location>
        <begin position="34"/>
        <end position="94"/>
    </location>
</feature>
<dbReference type="EMBL" id="CP012333">
    <property type="protein sequence ID" value="AKU97628.1"/>
    <property type="molecule type" value="Genomic_DNA"/>
</dbReference>
<name>A0A0K1PVR8_9BACT</name>
<dbReference type="PANTHER" id="PTHR30328:SF54">
    <property type="entry name" value="HTH-TYPE TRANSCRIPTIONAL REPRESSOR SCO4008"/>
    <property type="match status" value="1"/>
</dbReference>
<dbReference type="Gene3D" id="1.10.357.10">
    <property type="entry name" value="Tetracycline Repressor, domain 2"/>
    <property type="match status" value="2"/>
</dbReference>
<dbReference type="Proteomes" id="UP000064967">
    <property type="component" value="Chromosome"/>
</dbReference>
<dbReference type="InterPro" id="IPR009057">
    <property type="entry name" value="Homeodomain-like_sf"/>
</dbReference>
<dbReference type="InterPro" id="IPR041474">
    <property type="entry name" value="NicS_C"/>
</dbReference>
<feature type="region of interest" description="Disordered" evidence="3">
    <location>
        <begin position="107"/>
        <end position="128"/>
    </location>
</feature>
<evidence type="ECO:0000259" key="4">
    <source>
        <dbReference type="PROSITE" id="PS50977"/>
    </source>
</evidence>
<dbReference type="KEGG" id="llu:AKJ09_04292"/>
<dbReference type="Pfam" id="PF17938">
    <property type="entry name" value="TetR_C_29"/>
    <property type="match status" value="1"/>
</dbReference>
<dbReference type="InterPro" id="IPR050109">
    <property type="entry name" value="HTH-type_TetR-like_transc_reg"/>
</dbReference>
<dbReference type="InterPro" id="IPR001647">
    <property type="entry name" value="HTH_TetR"/>
</dbReference>
<dbReference type="AlphaFoldDB" id="A0A0K1PVR8"/>
<proteinExistence type="predicted"/>
<dbReference type="STRING" id="1391654.AKJ09_04292"/>
<organism evidence="5 6">
    <name type="scientific">Labilithrix luteola</name>
    <dbReference type="NCBI Taxonomy" id="1391654"/>
    <lineage>
        <taxon>Bacteria</taxon>
        <taxon>Pseudomonadati</taxon>
        <taxon>Myxococcota</taxon>
        <taxon>Polyangia</taxon>
        <taxon>Polyangiales</taxon>
        <taxon>Labilitrichaceae</taxon>
        <taxon>Labilithrix</taxon>
    </lineage>
</organism>
<reference evidence="5 6" key="1">
    <citation type="submission" date="2015-08" db="EMBL/GenBank/DDBJ databases">
        <authorList>
            <person name="Babu N.S."/>
            <person name="Beckwith C.J."/>
            <person name="Beseler K.G."/>
            <person name="Brison A."/>
            <person name="Carone J.V."/>
            <person name="Caskin T.P."/>
            <person name="Diamond M."/>
            <person name="Durham M.E."/>
            <person name="Foxe J.M."/>
            <person name="Go M."/>
            <person name="Henderson B.A."/>
            <person name="Jones I.B."/>
            <person name="McGettigan J.A."/>
            <person name="Micheletti S.J."/>
            <person name="Nasrallah M.E."/>
            <person name="Ortiz D."/>
            <person name="Piller C.R."/>
            <person name="Privatt S.R."/>
            <person name="Schneider S.L."/>
            <person name="Sharp S."/>
            <person name="Smith T.C."/>
            <person name="Stanton J.D."/>
            <person name="Ullery H.E."/>
            <person name="Wilson R.J."/>
            <person name="Serrano M.G."/>
            <person name="Buck G."/>
            <person name="Lee V."/>
            <person name="Wang Y."/>
            <person name="Carvalho R."/>
            <person name="Voegtly L."/>
            <person name="Shi R."/>
            <person name="Duckworth R."/>
            <person name="Johnson A."/>
            <person name="Loviza R."/>
            <person name="Walstead R."/>
            <person name="Shah Z."/>
            <person name="Kiflezghi M."/>
            <person name="Wade K."/>
            <person name="Ball S.L."/>
            <person name="Bradley K.W."/>
            <person name="Asai D.J."/>
            <person name="Bowman C.A."/>
            <person name="Russell D.A."/>
            <person name="Pope W.H."/>
            <person name="Jacobs-Sera D."/>
            <person name="Hendrix R.W."/>
            <person name="Hatfull G.F."/>
        </authorList>
    </citation>
    <scope>NUCLEOTIDE SEQUENCE [LARGE SCALE GENOMIC DNA]</scope>
    <source>
        <strain evidence="5 6">DSM 27648</strain>
    </source>
</reference>
<sequence length="255" mass="28138">MGGMMRGVMQGAGRAAAVPVDDTPAPKRKERNAIETKRRILEAAATEFAAKGFDGARLGTIARAAEVQQALIHHYFSDKEGLHAEVVRAGLAAMTEGIWELLARMDAPAPEPPAPKKPKARSESTKKRSREDLRVLADGFVDLLLRFFANNRGFLAILQHEAQRETDDATSIVKDKLGPIFDGVVARLDAMRERGEVRADVDTKHLVLSCVAMVAFPFQEEAFVTAIWPANWQDAEFLAERRRNIVAMIVDRIAP</sequence>
<dbReference type="RefSeq" id="WP_146648734.1">
    <property type="nucleotide sequence ID" value="NZ_CP012333.1"/>
</dbReference>
<keyword evidence="6" id="KW-1185">Reference proteome</keyword>
<keyword evidence="1 2" id="KW-0238">DNA-binding</keyword>
<dbReference type="GO" id="GO:0003677">
    <property type="term" value="F:DNA binding"/>
    <property type="evidence" value="ECO:0007669"/>
    <property type="project" value="UniProtKB-UniRule"/>
</dbReference>
<evidence type="ECO:0000256" key="2">
    <source>
        <dbReference type="PROSITE-ProRule" id="PRU00335"/>
    </source>
</evidence>